<dbReference type="Pfam" id="PF06580">
    <property type="entry name" value="His_kinase"/>
    <property type="match status" value="1"/>
</dbReference>
<keyword evidence="6" id="KW-0418">Kinase</keyword>
<dbReference type="Proteomes" id="UP000696931">
    <property type="component" value="Unassembled WGS sequence"/>
</dbReference>
<dbReference type="EC" id="2.7.13.3" evidence="2"/>
<dbReference type="InterPro" id="IPR004358">
    <property type="entry name" value="Sig_transdc_His_kin-like_C"/>
</dbReference>
<name>A0A933S934_UNCEI</name>
<evidence type="ECO:0000256" key="1">
    <source>
        <dbReference type="ARBA" id="ARBA00000085"/>
    </source>
</evidence>
<dbReference type="CDD" id="cd16917">
    <property type="entry name" value="HATPase_UhpB-NarQ-NarX-like"/>
    <property type="match status" value="1"/>
</dbReference>
<dbReference type="SUPFAM" id="SSF55874">
    <property type="entry name" value="ATPase domain of HSP90 chaperone/DNA topoisomerase II/histidine kinase"/>
    <property type="match status" value="1"/>
</dbReference>
<proteinExistence type="predicted"/>
<keyword evidence="4" id="KW-1133">Transmembrane helix</keyword>
<dbReference type="Pfam" id="PF02518">
    <property type="entry name" value="HATPase_c"/>
    <property type="match status" value="1"/>
</dbReference>
<dbReference type="PRINTS" id="PR00344">
    <property type="entry name" value="BCTRLSENSOR"/>
</dbReference>
<feature type="transmembrane region" description="Helical" evidence="4">
    <location>
        <begin position="86"/>
        <end position="108"/>
    </location>
</feature>
<dbReference type="InterPro" id="IPR010559">
    <property type="entry name" value="Sig_transdc_His_kin_internal"/>
</dbReference>
<evidence type="ECO:0000313" key="7">
    <source>
        <dbReference type="Proteomes" id="UP000696931"/>
    </source>
</evidence>
<dbReference type="InterPro" id="IPR050640">
    <property type="entry name" value="Bact_2-comp_sensor_kinase"/>
</dbReference>
<dbReference type="GO" id="GO:0000155">
    <property type="term" value="F:phosphorelay sensor kinase activity"/>
    <property type="evidence" value="ECO:0007669"/>
    <property type="project" value="InterPro"/>
</dbReference>
<keyword evidence="3" id="KW-0175">Coiled coil</keyword>
<feature type="transmembrane region" description="Helical" evidence="4">
    <location>
        <begin position="46"/>
        <end position="65"/>
    </location>
</feature>
<dbReference type="EMBL" id="JACRIW010000004">
    <property type="protein sequence ID" value="MBI5167944.1"/>
    <property type="molecule type" value="Genomic_DNA"/>
</dbReference>
<feature type="transmembrane region" description="Helical" evidence="4">
    <location>
        <begin position="128"/>
        <end position="147"/>
    </location>
</feature>
<protein>
    <recommendedName>
        <fullName evidence="2">histidine kinase</fullName>
        <ecNumber evidence="2">2.7.13.3</ecNumber>
    </recommendedName>
</protein>
<keyword evidence="4" id="KW-0812">Transmembrane</keyword>
<dbReference type="Gene3D" id="3.30.565.10">
    <property type="entry name" value="Histidine kinase-like ATPase, C-terminal domain"/>
    <property type="match status" value="1"/>
</dbReference>
<sequence length="358" mass="39833">MNAPVVTRPARSPRRNHLTYFLLTPLWAIPFTLFFGLLNGSTWETYKLSFAISLVFAFSIRYALIAAEKWVVPNVLRAFDTPHPHWIVEGVAYTLTSILGSYVAAWLVQLFVWPHFLNSSSAWVATGLYSLLFATLFSGIIYARVFYRQAIERAQQVERIRAELAQAELRALRAQINPHFLFNTLNAIASLISENPDAAEDVVTRLADVFRYALTSSSREHAKLADELAFLRSYLAIERVRLGDRLRVEERIEPGVESALLPSLLLQPLVENAVRYAVAPREAGGTIRLEARRVADTLEIVVGDDGPGFLPGASPSGHGVGLESVRERLRLAGPGHELTVHSTPGRGAQLLVTLPWRT</sequence>
<reference evidence="6" key="1">
    <citation type="submission" date="2020-07" db="EMBL/GenBank/DDBJ databases">
        <title>Huge and variable diversity of episymbiotic CPR bacteria and DPANN archaea in groundwater ecosystems.</title>
        <authorList>
            <person name="He C.Y."/>
            <person name="Keren R."/>
            <person name="Whittaker M."/>
            <person name="Farag I.F."/>
            <person name="Doudna J."/>
            <person name="Cate J.H.D."/>
            <person name="Banfield J.F."/>
        </authorList>
    </citation>
    <scope>NUCLEOTIDE SEQUENCE</scope>
    <source>
        <strain evidence="6">NC_groundwater_1813_Pr3_B-0.1um_71_17</strain>
    </source>
</reference>
<comment type="catalytic activity">
    <reaction evidence="1">
        <text>ATP + protein L-histidine = ADP + protein N-phospho-L-histidine.</text>
        <dbReference type="EC" id="2.7.13.3"/>
    </reaction>
</comment>
<evidence type="ECO:0000256" key="2">
    <source>
        <dbReference type="ARBA" id="ARBA00012438"/>
    </source>
</evidence>
<dbReference type="PANTHER" id="PTHR34220">
    <property type="entry name" value="SENSOR HISTIDINE KINASE YPDA"/>
    <property type="match status" value="1"/>
</dbReference>
<dbReference type="GO" id="GO:0016020">
    <property type="term" value="C:membrane"/>
    <property type="evidence" value="ECO:0007669"/>
    <property type="project" value="InterPro"/>
</dbReference>
<keyword evidence="4" id="KW-0472">Membrane</keyword>
<feature type="transmembrane region" description="Helical" evidence="4">
    <location>
        <begin position="20"/>
        <end position="40"/>
    </location>
</feature>
<accession>A0A933S934</accession>
<dbReference type="InterPro" id="IPR003594">
    <property type="entry name" value="HATPase_dom"/>
</dbReference>
<dbReference type="PROSITE" id="PS50109">
    <property type="entry name" value="HIS_KIN"/>
    <property type="match status" value="1"/>
</dbReference>
<dbReference type="InterPro" id="IPR005467">
    <property type="entry name" value="His_kinase_dom"/>
</dbReference>
<feature type="coiled-coil region" evidence="3">
    <location>
        <begin position="147"/>
        <end position="177"/>
    </location>
</feature>
<feature type="domain" description="Histidine kinase" evidence="5">
    <location>
        <begin position="265"/>
        <end position="358"/>
    </location>
</feature>
<evidence type="ECO:0000256" key="4">
    <source>
        <dbReference type="SAM" id="Phobius"/>
    </source>
</evidence>
<evidence type="ECO:0000313" key="6">
    <source>
        <dbReference type="EMBL" id="MBI5167944.1"/>
    </source>
</evidence>
<dbReference type="AlphaFoldDB" id="A0A933S934"/>
<dbReference type="InterPro" id="IPR036890">
    <property type="entry name" value="HATPase_C_sf"/>
</dbReference>
<keyword evidence="6" id="KW-0808">Transferase</keyword>
<dbReference type="PANTHER" id="PTHR34220:SF7">
    <property type="entry name" value="SENSOR HISTIDINE KINASE YPDA"/>
    <property type="match status" value="1"/>
</dbReference>
<evidence type="ECO:0000259" key="5">
    <source>
        <dbReference type="PROSITE" id="PS50109"/>
    </source>
</evidence>
<organism evidence="6 7">
    <name type="scientific">Eiseniibacteriota bacterium</name>
    <dbReference type="NCBI Taxonomy" id="2212470"/>
    <lineage>
        <taxon>Bacteria</taxon>
        <taxon>Candidatus Eiseniibacteriota</taxon>
    </lineage>
</organism>
<comment type="caution">
    <text evidence="6">The sequence shown here is derived from an EMBL/GenBank/DDBJ whole genome shotgun (WGS) entry which is preliminary data.</text>
</comment>
<evidence type="ECO:0000256" key="3">
    <source>
        <dbReference type="SAM" id="Coils"/>
    </source>
</evidence>
<gene>
    <name evidence="6" type="ORF">HZA61_00505</name>
</gene>